<name>A0A855WT34_9BACT</name>
<dbReference type="Gene3D" id="2.40.10.340">
    <property type="entry name" value="Rod shape-determining protein MreC, domain 1"/>
    <property type="match status" value="1"/>
</dbReference>
<dbReference type="AlphaFoldDB" id="A0A855WT34"/>
<dbReference type="InterPro" id="IPR055342">
    <property type="entry name" value="MreC_beta-barrel_core"/>
</dbReference>
<dbReference type="NCBIfam" id="TIGR00219">
    <property type="entry name" value="mreC"/>
    <property type="match status" value="1"/>
</dbReference>
<feature type="domain" description="Rod shape-determining protein MreC beta-barrel core" evidence="5">
    <location>
        <begin position="113"/>
        <end position="258"/>
    </location>
</feature>
<comment type="caution">
    <text evidence="6">The sequence shown here is derived from an EMBL/GenBank/DDBJ whole genome shotgun (WGS) entry which is preliminary data.</text>
</comment>
<dbReference type="Proteomes" id="UP000250918">
    <property type="component" value="Unassembled WGS sequence"/>
</dbReference>
<comment type="similarity">
    <text evidence="1">Belongs to the MreC family.</text>
</comment>
<organism evidence="6 7">
    <name type="scientific">candidate division GN15 bacterium</name>
    <dbReference type="NCBI Taxonomy" id="2072418"/>
    <lineage>
        <taxon>Bacteria</taxon>
        <taxon>candidate division GN15</taxon>
    </lineage>
</organism>
<proteinExistence type="inferred from homology"/>
<evidence type="ECO:0000256" key="2">
    <source>
        <dbReference type="ARBA" id="ARBA00013855"/>
    </source>
</evidence>
<reference evidence="6 7" key="1">
    <citation type="journal article" date="2018" name="ISME J.">
        <title>A methanotrophic archaeon couples anaerobic oxidation of methane to Fe(III) reduction.</title>
        <authorList>
            <person name="Cai C."/>
            <person name="Leu A.O."/>
            <person name="Xie G.J."/>
            <person name="Guo J."/>
            <person name="Feng Y."/>
            <person name="Zhao J.X."/>
            <person name="Tyson G.W."/>
            <person name="Yuan Z."/>
            <person name="Hu S."/>
        </authorList>
    </citation>
    <scope>NUCLEOTIDE SEQUENCE [LARGE SCALE GENOMIC DNA]</scope>
    <source>
        <strain evidence="6">FeB_12</strain>
    </source>
</reference>
<dbReference type="PANTHER" id="PTHR34138:SF1">
    <property type="entry name" value="CELL SHAPE-DETERMINING PROTEIN MREC"/>
    <property type="match status" value="1"/>
</dbReference>
<accession>A0A855WT34</accession>
<dbReference type="Pfam" id="PF04085">
    <property type="entry name" value="MreC"/>
    <property type="match status" value="1"/>
</dbReference>
<dbReference type="PIRSF" id="PIRSF038471">
    <property type="entry name" value="MreC"/>
    <property type="match status" value="1"/>
</dbReference>
<evidence type="ECO:0000313" key="7">
    <source>
        <dbReference type="Proteomes" id="UP000250918"/>
    </source>
</evidence>
<dbReference type="InterPro" id="IPR007221">
    <property type="entry name" value="MreC"/>
</dbReference>
<protein>
    <recommendedName>
        <fullName evidence="2">Cell shape-determining protein MreC</fullName>
    </recommendedName>
    <alternativeName>
        <fullName evidence="4">Cell shape protein MreC</fullName>
    </alternativeName>
</protein>
<dbReference type="InterPro" id="IPR042177">
    <property type="entry name" value="Cell/Rod_1"/>
</dbReference>
<dbReference type="InterPro" id="IPR042175">
    <property type="entry name" value="Cell/Rod_MreC_2"/>
</dbReference>
<evidence type="ECO:0000313" key="6">
    <source>
        <dbReference type="EMBL" id="PWB67669.1"/>
    </source>
</evidence>
<evidence type="ECO:0000256" key="4">
    <source>
        <dbReference type="ARBA" id="ARBA00032089"/>
    </source>
</evidence>
<dbReference type="Gene3D" id="2.40.10.350">
    <property type="entry name" value="Rod shape-determining protein MreC, domain 2"/>
    <property type="match status" value="1"/>
</dbReference>
<gene>
    <name evidence="6" type="primary">mreC</name>
    <name evidence="6" type="ORF">C3F09_13055</name>
</gene>
<keyword evidence="3" id="KW-0133">Cell shape</keyword>
<dbReference type="GO" id="GO:0008360">
    <property type="term" value="P:regulation of cell shape"/>
    <property type="evidence" value="ECO:0007669"/>
    <property type="project" value="UniProtKB-KW"/>
</dbReference>
<evidence type="ECO:0000259" key="5">
    <source>
        <dbReference type="Pfam" id="PF04085"/>
    </source>
</evidence>
<dbReference type="PANTHER" id="PTHR34138">
    <property type="entry name" value="CELL SHAPE-DETERMINING PROTEIN MREC"/>
    <property type="match status" value="1"/>
</dbReference>
<dbReference type="EMBL" id="PQAP01000235">
    <property type="protein sequence ID" value="PWB67669.1"/>
    <property type="molecule type" value="Genomic_DNA"/>
</dbReference>
<sequence length="262" mass="28768">MSWISGFFRGSSRKLHLILILLFGIALCIPSLPLAMYISEGILQTFYLPFATIKNSVEDLRHVHVENSRLRESLVDANVKLSMLEEAGRENIRLRAVLGFEPPTGYSLLPARVIAVTGDRIPMQAVINRGYLDGVALNEPIINEEGLLGKVVSVSHSFSTVQLLTDPTNRVAVRISESREMGIAKYVMSQGLIVDNVPYQGDVKQGDLVVSSGLGGLYPPGLVVGTVIAVERPKQEPFLSIRLAPAADFNSLDELFILREKK</sequence>
<evidence type="ECO:0000256" key="1">
    <source>
        <dbReference type="ARBA" id="ARBA00009369"/>
    </source>
</evidence>
<evidence type="ECO:0000256" key="3">
    <source>
        <dbReference type="ARBA" id="ARBA00022960"/>
    </source>
</evidence>
<dbReference type="GO" id="GO:0005886">
    <property type="term" value="C:plasma membrane"/>
    <property type="evidence" value="ECO:0007669"/>
    <property type="project" value="TreeGrafter"/>
</dbReference>